<evidence type="ECO:0000256" key="5">
    <source>
        <dbReference type="ARBA" id="ARBA00022781"/>
    </source>
</evidence>
<evidence type="ECO:0000256" key="1">
    <source>
        <dbReference type="ARBA" id="ARBA00003456"/>
    </source>
</evidence>
<comment type="similarity">
    <text evidence="3">Belongs to the ATPase gamma chain family.</text>
</comment>
<comment type="subcellular location">
    <subcellularLocation>
        <location evidence="2">Membrane</location>
        <topology evidence="2">Peripheral membrane protein</topology>
    </subcellularLocation>
</comment>
<dbReference type="SUPFAM" id="SSF52943">
    <property type="entry name" value="ATP synthase (F1-ATPase), gamma subunit"/>
    <property type="match status" value="1"/>
</dbReference>
<comment type="function">
    <text evidence="1">Produces ATP from ADP in the presence of a proton gradient across the membrane. The gamma chain is believed to be important in regulating ATPase activity and the flow of protons through the CF(0) complex.</text>
</comment>
<dbReference type="InterPro" id="IPR000131">
    <property type="entry name" value="ATP_synth_F1_gsu"/>
</dbReference>
<dbReference type="GO" id="GO:0046933">
    <property type="term" value="F:proton-transporting ATP synthase activity, rotational mechanism"/>
    <property type="evidence" value="ECO:0007669"/>
    <property type="project" value="InterPro"/>
</dbReference>
<evidence type="ECO:0000256" key="8">
    <source>
        <dbReference type="ARBA" id="ARBA00023196"/>
    </source>
</evidence>
<keyword evidence="4" id="KW-0813">Transport</keyword>
<dbReference type="Gene3D" id="3.40.1380.10">
    <property type="match status" value="1"/>
</dbReference>
<evidence type="ECO:0000313" key="10">
    <source>
        <dbReference type="EMBL" id="NGP89873.1"/>
    </source>
</evidence>
<dbReference type="GO" id="GO:0045259">
    <property type="term" value="C:proton-transporting ATP synthase complex"/>
    <property type="evidence" value="ECO:0007669"/>
    <property type="project" value="UniProtKB-KW"/>
</dbReference>
<reference evidence="10 11" key="1">
    <citation type="submission" date="2020-02" db="EMBL/GenBank/DDBJ databases">
        <title>Aliifodinibius halophilus 2W32, complete genome.</title>
        <authorList>
            <person name="Li Y."/>
            <person name="Wu S."/>
        </authorList>
    </citation>
    <scope>NUCLEOTIDE SEQUENCE [LARGE SCALE GENOMIC DNA]</scope>
    <source>
        <strain evidence="10 11">2W32</strain>
    </source>
</reference>
<keyword evidence="9" id="KW-0066">ATP synthesis</keyword>
<dbReference type="Pfam" id="PF00231">
    <property type="entry name" value="ATP-synt"/>
    <property type="match status" value="1"/>
</dbReference>
<dbReference type="PANTHER" id="PTHR11693:SF22">
    <property type="entry name" value="ATP SYNTHASE SUBUNIT GAMMA, MITOCHONDRIAL"/>
    <property type="match status" value="1"/>
</dbReference>
<keyword evidence="7" id="KW-0472">Membrane</keyword>
<sequence length="295" mass="33684">MQTVEHYKRKISNAEDLHAIVHTMKVLSSVSIHQFEEAAESLGEYYRTVKMGLQIVLGTSQEQHFPYLYAHKVAQECIIILGSSQGLCGTFDEQAKDFLEAQVLEQSFSAPRLLVMGGRLASKLSVKYSVEDVIELPASVSGLNNRAVQLLKAIEHLRETKHISRVVIIHHKPVKKGLYKPRIQFLLPLDRHWLDRLAAKKWPTNNLPKFTIDAEQLFTHFIRQYLLVSLYRAMAESLAAEHTSRLNAMSIAEDKIEERLSKLHNKYAQERQKGITEELLDILSGYLAVKDREGK</sequence>
<organism evidence="10 11">
    <name type="scientific">Fodinibius halophilus</name>
    <dbReference type="NCBI Taxonomy" id="1736908"/>
    <lineage>
        <taxon>Bacteria</taxon>
        <taxon>Pseudomonadati</taxon>
        <taxon>Balneolota</taxon>
        <taxon>Balneolia</taxon>
        <taxon>Balneolales</taxon>
        <taxon>Balneolaceae</taxon>
        <taxon>Fodinibius</taxon>
    </lineage>
</organism>
<keyword evidence="8" id="KW-0139">CF(1)</keyword>
<dbReference type="InterPro" id="IPR035968">
    <property type="entry name" value="ATP_synth_F1_ATPase_gsu"/>
</dbReference>
<keyword evidence="6" id="KW-0406">Ion transport</keyword>
<evidence type="ECO:0000256" key="4">
    <source>
        <dbReference type="ARBA" id="ARBA00022448"/>
    </source>
</evidence>
<evidence type="ECO:0000256" key="3">
    <source>
        <dbReference type="ARBA" id="ARBA00007681"/>
    </source>
</evidence>
<dbReference type="PRINTS" id="PR00126">
    <property type="entry name" value="ATPASEGAMMA"/>
</dbReference>
<dbReference type="EMBL" id="JAALLS010000026">
    <property type="protein sequence ID" value="NGP89873.1"/>
    <property type="molecule type" value="Genomic_DNA"/>
</dbReference>
<name>A0A6M1TBZ3_9BACT</name>
<keyword evidence="5" id="KW-0375">Hydrogen ion transport</keyword>
<dbReference type="Proteomes" id="UP000479132">
    <property type="component" value="Unassembled WGS sequence"/>
</dbReference>
<comment type="caution">
    <text evidence="10">The sequence shown here is derived from an EMBL/GenBank/DDBJ whole genome shotgun (WGS) entry which is preliminary data.</text>
</comment>
<proteinExistence type="inferred from homology"/>
<keyword evidence="11" id="KW-1185">Reference proteome</keyword>
<accession>A0A6M1TBZ3</accession>
<dbReference type="Gene3D" id="1.10.287.80">
    <property type="entry name" value="ATP synthase, gamma subunit, helix hairpin domain"/>
    <property type="match status" value="1"/>
</dbReference>
<gene>
    <name evidence="10" type="ORF">G3569_16055</name>
</gene>
<dbReference type="CDD" id="cd12151">
    <property type="entry name" value="F1-ATPase_gamma"/>
    <property type="match status" value="1"/>
</dbReference>
<evidence type="ECO:0000313" key="11">
    <source>
        <dbReference type="Proteomes" id="UP000479132"/>
    </source>
</evidence>
<dbReference type="PANTHER" id="PTHR11693">
    <property type="entry name" value="ATP SYNTHASE GAMMA CHAIN"/>
    <property type="match status" value="1"/>
</dbReference>
<dbReference type="AlphaFoldDB" id="A0A6M1TBZ3"/>
<protein>
    <submittedName>
        <fullName evidence="10">F0F1 ATP synthase subunit gamma</fullName>
    </submittedName>
</protein>
<evidence type="ECO:0000256" key="6">
    <source>
        <dbReference type="ARBA" id="ARBA00023065"/>
    </source>
</evidence>
<evidence type="ECO:0000256" key="7">
    <source>
        <dbReference type="ARBA" id="ARBA00023136"/>
    </source>
</evidence>
<evidence type="ECO:0000256" key="9">
    <source>
        <dbReference type="ARBA" id="ARBA00023310"/>
    </source>
</evidence>
<dbReference type="RefSeq" id="WP_165271058.1">
    <property type="nucleotide sequence ID" value="NZ_JAALLS010000026.1"/>
</dbReference>
<evidence type="ECO:0000256" key="2">
    <source>
        <dbReference type="ARBA" id="ARBA00004170"/>
    </source>
</evidence>